<dbReference type="GO" id="GO:0005737">
    <property type="term" value="C:cytoplasm"/>
    <property type="evidence" value="ECO:0007669"/>
    <property type="project" value="UniProtKB-SubCell"/>
</dbReference>
<dbReference type="PANTHER" id="PTHR32071">
    <property type="entry name" value="TRANSCRIPTIONAL REGULATORY PROTEIN"/>
    <property type="match status" value="1"/>
</dbReference>
<dbReference type="FunFam" id="1.10.8.60:FF:000014">
    <property type="entry name" value="DNA-binding transcriptional regulator NtrC"/>
    <property type="match status" value="1"/>
</dbReference>
<dbReference type="Pfam" id="PF25601">
    <property type="entry name" value="AAA_lid_14"/>
    <property type="match status" value="1"/>
</dbReference>
<keyword evidence="16" id="KW-1185">Reference proteome</keyword>
<name>A0A1M6GK45_9FIRM</name>
<dbReference type="SUPFAM" id="SSF52540">
    <property type="entry name" value="P-loop containing nucleoside triphosphate hydrolases"/>
    <property type="match status" value="1"/>
</dbReference>
<evidence type="ECO:0000256" key="11">
    <source>
        <dbReference type="ARBA" id="ARBA00024867"/>
    </source>
</evidence>
<dbReference type="Gene3D" id="1.10.10.60">
    <property type="entry name" value="Homeodomain-like"/>
    <property type="match status" value="1"/>
</dbReference>
<feature type="domain" description="Sigma-54 factor interaction" evidence="13">
    <location>
        <begin position="141"/>
        <end position="370"/>
    </location>
</feature>
<dbReference type="SMART" id="SM00382">
    <property type="entry name" value="AAA"/>
    <property type="match status" value="1"/>
</dbReference>
<dbReference type="Pfam" id="PF00158">
    <property type="entry name" value="Sigma54_activat"/>
    <property type="match status" value="1"/>
</dbReference>
<dbReference type="InterPro" id="IPR002078">
    <property type="entry name" value="Sigma_54_int"/>
</dbReference>
<evidence type="ECO:0000256" key="2">
    <source>
        <dbReference type="ARBA" id="ARBA00018672"/>
    </source>
</evidence>
<gene>
    <name evidence="15" type="ORF">SAMN02745975_01295</name>
</gene>
<dbReference type="Pfam" id="PF02954">
    <property type="entry name" value="HTH_8"/>
    <property type="match status" value="1"/>
</dbReference>
<dbReference type="Gene3D" id="3.40.50.300">
    <property type="entry name" value="P-loop containing nucleotide triphosphate hydrolases"/>
    <property type="match status" value="1"/>
</dbReference>
<dbReference type="InterPro" id="IPR058031">
    <property type="entry name" value="AAA_lid_NorR"/>
</dbReference>
<dbReference type="Proteomes" id="UP000184536">
    <property type="component" value="Unassembled WGS sequence"/>
</dbReference>
<keyword evidence="5" id="KW-0547">Nucleotide-binding</keyword>
<feature type="modified residue" description="4-aspartylphosphate" evidence="12">
    <location>
        <position position="52"/>
    </location>
</feature>
<protein>
    <recommendedName>
        <fullName evidence="2">Stage 0 sporulation protein A homolog</fullName>
    </recommendedName>
</protein>
<dbReference type="EMBL" id="FQZV01000014">
    <property type="protein sequence ID" value="SHJ10289.1"/>
    <property type="molecule type" value="Genomic_DNA"/>
</dbReference>
<feature type="domain" description="Response regulatory" evidence="14">
    <location>
        <begin position="3"/>
        <end position="117"/>
    </location>
</feature>
<keyword evidence="9" id="KW-0010">Activator</keyword>
<dbReference type="Gene3D" id="3.40.50.2300">
    <property type="match status" value="1"/>
</dbReference>
<dbReference type="PROSITE" id="PS00675">
    <property type="entry name" value="SIGMA54_INTERACT_1"/>
    <property type="match status" value="1"/>
</dbReference>
<evidence type="ECO:0000256" key="9">
    <source>
        <dbReference type="ARBA" id="ARBA00023159"/>
    </source>
</evidence>
<evidence type="ECO:0000259" key="14">
    <source>
        <dbReference type="PROSITE" id="PS50110"/>
    </source>
</evidence>
<evidence type="ECO:0000256" key="6">
    <source>
        <dbReference type="ARBA" id="ARBA00022840"/>
    </source>
</evidence>
<dbReference type="Gene3D" id="1.10.8.60">
    <property type="match status" value="1"/>
</dbReference>
<keyword evidence="6" id="KW-0067">ATP-binding</keyword>
<dbReference type="SUPFAM" id="SSF52172">
    <property type="entry name" value="CheY-like"/>
    <property type="match status" value="1"/>
</dbReference>
<evidence type="ECO:0000256" key="12">
    <source>
        <dbReference type="PROSITE-ProRule" id="PRU00169"/>
    </source>
</evidence>
<proteinExistence type="predicted"/>
<dbReference type="SUPFAM" id="SSF46689">
    <property type="entry name" value="Homeodomain-like"/>
    <property type="match status" value="1"/>
</dbReference>
<evidence type="ECO:0000256" key="7">
    <source>
        <dbReference type="ARBA" id="ARBA00023015"/>
    </source>
</evidence>
<dbReference type="Pfam" id="PF00072">
    <property type="entry name" value="Response_reg"/>
    <property type="match status" value="1"/>
</dbReference>
<dbReference type="InterPro" id="IPR027417">
    <property type="entry name" value="P-loop_NTPase"/>
</dbReference>
<sequence>MKKILIADDEKNMIWAMKKALKDERYRLITASDGEEAVKLTMEEEPDLILLDLRMPKLDGMEALKKIRRMNDKIPVIMLTAHGTMESAVEAMKLGALDYLSKPFDIDELKIIIERALDIGNMQQQIAFLTEELERSTGKSIIGSSEKMNEVLEIVNRVANSNATVLITGESGTGKELIANAIHYNGSRRDKPYIKVNCGALPEGLLESELFGHEKGAFTGAVARKPGRFERAEGGTIFLDEVGELTPAVQVKLLRVLQEKEFERVGGIETIKANVRVIAATNRDLREMVNQGTFREDLFYRLNVIPIELPPLRHRKADIPSLIDHFVEKFCKEMGRNKISFDKEAIDILINYPWKGNIRELENVIERIVILNQGEQVSKMALPKEVISQNSDGKVFELPEQGIDLDQLEKSFIEQALRRTDNNQTQAAKLLGITRHTLIYRMEKHGMK</sequence>
<dbReference type="InterPro" id="IPR025943">
    <property type="entry name" value="Sigma_54_int_dom_ATP-bd_2"/>
</dbReference>
<reference evidence="16" key="1">
    <citation type="submission" date="2016-11" db="EMBL/GenBank/DDBJ databases">
        <authorList>
            <person name="Varghese N."/>
            <person name="Submissions S."/>
        </authorList>
    </citation>
    <scope>NUCLEOTIDE SEQUENCE [LARGE SCALE GENOMIC DNA]</scope>
    <source>
        <strain evidence="16">DSM 17957</strain>
    </source>
</reference>
<dbReference type="InterPro" id="IPR025662">
    <property type="entry name" value="Sigma_54_int_dom_ATP-bd_1"/>
</dbReference>
<dbReference type="SMART" id="SM00448">
    <property type="entry name" value="REC"/>
    <property type="match status" value="1"/>
</dbReference>
<evidence type="ECO:0000256" key="8">
    <source>
        <dbReference type="ARBA" id="ARBA00023125"/>
    </source>
</evidence>
<keyword evidence="3" id="KW-0963">Cytoplasm</keyword>
<dbReference type="AlphaFoldDB" id="A0A1M6GK45"/>
<organism evidence="15 16">
    <name type="scientific">Geosporobacter subterraneus DSM 17957</name>
    <dbReference type="NCBI Taxonomy" id="1121919"/>
    <lineage>
        <taxon>Bacteria</taxon>
        <taxon>Bacillati</taxon>
        <taxon>Bacillota</taxon>
        <taxon>Clostridia</taxon>
        <taxon>Peptostreptococcales</taxon>
        <taxon>Thermotaleaceae</taxon>
        <taxon>Geosporobacter</taxon>
    </lineage>
</organism>
<dbReference type="GO" id="GO:0043565">
    <property type="term" value="F:sequence-specific DNA binding"/>
    <property type="evidence" value="ECO:0007669"/>
    <property type="project" value="InterPro"/>
</dbReference>
<dbReference type="GO" id="GO:0006355">
    <property type="term" value="P:regulation of DNA-templated transcription"/>
    <property type="evidence" value="ECO:0007669"/>
    <property type="project" value="InterPro"/>
</dbReference>
<evidence type="ECO:0000313" key="15">
    <source>
        <dbReference type="EMBL" id="SHJ10289.1"/>
    </source>
</evidence>
<evidence type="ECO:0000256" key="1">
    <source>
        <dbReference type="ARBA" id="ARBA00004496"/>
    </source>
</evidence>
<evidence type="ECO:0000256" key="4">
    <source>
        <dbReference type="ARBA" id="ARBA00022553"/>
    </source>
</evidence>
<evidence type="ECO:0000313" key="16">
    <source>
        <dbReference type="Proteomes" id="UP000184536"/>
    </source>
</evidence>
<dbReference type="FunFam" id="3.40.50.2300:FF:000018">
    <property type="entry name" value="DNA-binding transcriptional regulator NtrC"/>
    <property type="match status" value="1"/>
</dbReference>
<dbReference type="PRINTS" id="PR01590">
    <property type="entry name" value="HTHFIS"/>
</dbReference>
<dbReference type="OrthoDB" id="9803970at2"/>
<comment type="function">
    <text evidence="11">May play the central regulatory role in sporulation. It may be an element of the effector pathway responsible for the activation of sporulation genes in response to nutritional stress. Spo0A may act in concert with spo0H (a sigma factor) to control the expression of some genes that are critical to the sporulation process.</text>
</comment>
<dbReference type="PROSITE" id="PS00676">
    <property type="entry name" value="SIGMA54_INTERACT_2"/>
    <property type="match status" value="1"/>
</dbReference>
<accession>A0A1M6GK45</accession>
<dbReference type="InterPro" id="IPR011006">
    <property type="entry name" value="CheY-like_superfamily"/>
</dbReference>
<dbReference type="CDD" id="cd00009">
    <property type="entry name" value="AAA"/>
    <property type="match status" value="1"/>
</dbReference>
<dbReference type="InterPro" id="IPR003593">
    <property type="entry name" value="AAA+_ATPase"/>
</dbReference>
<evidence type="ECO:0000256" key="10">
    <source>
        <dbReference type="ARBA" id="ARBA00023163"/>
    </source>
</evidence>
<keyword evidence="4 12" id="KW-0597">Phosphoprotein</keyword>
<dbReference type="InterPro" id="IPR002197">
    <property type="entry name" value="HTH_Fis"/>
</dbReference>
<comment type="subcellular location">
    <subcellularLocation>
        <location evidence="1">Cytoplasm</location>
    </subcellularLocation>
</comment>
<keyword evidence="10" id="KW-0804">Transcription</keyword>
<dbReference type="RefSeq" id="WP_110940527.1">
    <property type="nucleotide sequence ID" value="NZ_FQZV01000014.1"/>
</dbReference>
<dbReference type="PROSITE" id="PS50110">
    <property type="entry name" value="RESPONSE_REGULATORY"/>
    <property type="match status" value="1"/>
</dbReference>
<keyword evidence="8" id="KW-0238">DNA-binding</keyword>
<dbReference type="PANTHER" id="PTHR32071:SF113">
    <property type="entry name" value="ALGINATE BIOSYNTHESIS TRANSCRIPTIONAL REGULATORY PROTEIN ALGB"/>
    <property type="match status" value="1"/>
</dbReference>
<evidence type="ECO:0000256" key="3">
    <source>
        <dbReference type="ARBA" id="ARBA00022490"/>
    </source>
</evidence>
<evidence type="ECO:0000256" key="5">
    <source>
        <dbReference type="ARBA" id="ARBA00022741"/>
    </source>
</evidence>
<dbReference type="PROSITE" id="PS50045">
    <property type="entry name" value="SIGMA54_INTERACT_4"/>
    <property type="match status" value="1"/>
</dbReference>
<dbReference type="FunFam" id="3.40.50.300:FF:000006">
    <property type="entry name" value="DNA-binding transcriptional regulator NtrC"/>
    <property type="match status" value="1"/>
</dbReference>
<dbReference type="GO" id="GO:0005524">
    <property type="term" value="F:ATP binding"/>
    <property type="evidence" value="ECO:0007669"/>
    <property type="project" value="UniProtKB-KW"/>
</dbReference>
<dbReference type="STRING" id="1121919.SAMN02745975_01295"/>
<dbReference type="InterPro" id="IPR009057">
    <property type="entry name" value="Homeodomain-like_sf"/>
</dbReference>
<dbReference type="GO" id="GO:0000160">
    <property type="term" value="P:phosphorelay signal transduction system"/>
    <property type="evidence" value="ECO:0007669"/>
    <property type="project" value="InterPro"/>
</dbReference>
<dbReference type="InterPro" id="IPR001789">
    <property type="entry name" value="Sig_transdc_resp-reg_receiver"/>
</dbReference>
<keyword evidence="7" id="KW-0805">Transcription regulation</keyword>
<evidence type="ECO:0000259" key="13">
    <source>
        <dbReference type="PROSITE" id="PS50045"/>
    </source>
</evidence>